<dbReference type="CDD" id="cd02165">
    <property type="entry name" value="NMNAT"/>
    <property type="match status" value="1"/>
</dbReference>
<evidence type="ECO:0000256" key="3">
    <source>
        <dbReference type="ARBA" id="ARBA00009014"/>
    </source>
</evidence>
<evidence type="ECO:0000256" key="11">
    <source>
        <dbReference type="HAMAP-Rule" id="MF_00244"/>
    </source>
</evidence>
<reference evidence="13 14" key="1">
    <citation type="submission" date="2017-09" db="EMBL/GenBank/DDBJ databases">
        <authorList>
            <person name="Ehlers B."/>
            <person name="Leendertz F.H."/>
        </authorList>
    </citation>
    <scope>NUCLEOTIDE SEQUENCE [LARGE SCALE GENOMIC DNA]</scope>
    <source>
        <strain evidence="13 14">USBA 140</strain>
    </source>
</reference>
<evidence type="ECO:0000259" key="12">
    <source>
        <dbReference type="Pfam" id="PF01467"/>
    </source>
</evidence>
<evidence type="ECO:0000256" key="8">
    <source>
        <dbReference type="ARBA" id="ARBA00022840"/>
    </source>
</evidence>
<keyword evidence="7 11" id="KW-0547">Nucleotide-binding</keyword>
<dbReference type="SUPFAM" id="SSF52374">
    <property type="entry name" value="Nucleotidylyl transferase"/>
    <property type="match status" value="1"/>
</dbReference>
<dbReference type="GO" id="GO:0005524">
    <property type="term" value="F:ATP binding"/>
    <property type="evidence" value="ECO:0007669"/>
    <property type="project" value="UniProtKB-KW"/>
</dbReference>
<organism evidence="13 14">
    <name type="scientific">Caenispirillum bisanense</name>
    <dbReference type="NCBI Taxonomy" id="414052"/>
    <lineage>
        <taxon>Bacteria</taxon>
        <taxon>Pseudomonadati</taxon>
        <taxon>Pseudomonadota</taxon>
        <taxon>Alphaproteobacteria</taxon>
        <taxon>Rhodospirillales</taxon>
        <taxon>Novispirillaceae</taxon>
        <taxon>Caenispirillum</taxon>
    </lineage>
</organism>
<evidence type="ECO:0000256" key="7">
    <source>
        <dbReference type="ARBA" id="ARBA00022741"/>
    </source>
</evidence>
<name>A0A286GA86_9PROT</name>
<comment type="function">
    <text evidence="1 11">Catalyzes the reversible adenylation of nicotinate mononucleotide (NaMN) to nicotinic acid adenine dinucleotide (NaAD).</text>
</comment>
<dbReference type="Proteomes" id="UP000219621">
    <property type="component" value="Unassembled WGS sequence"/>
</dbReference>
<keyword evidence="8 11" id="KW-0067">ATP-binding</keyword>
<evidence type="ECO:0000256" key="2">
    <source>
        <dbReference type="ARBA" id="ARBA00005019"/>
    </source>
</evidence>
<keyword evidence="9 11" id="KW-0520">NAD</keyword>
<dbReference type="Pfam" id="PF01467">
    <property type="entry name" value="CTP_transf_like"/>
    <property type="match status" value="1"/>
</dbReference>
<evidence type="ECO:0000256" key="6">
    <source>
        <dbReference type="ARBA" id="ARBA00022695"/>
    </source>
</evidence>
<dbReference type="EMBL" id="OCNJ01000002">
    <property type="protein sequence ID" value="SOD92447.1"/>
    <property type="molecule type" value="Genomic_DNA"/>
</dbReference>
<evidence type="ECO:0000256" key="4">
    <source>
        <dbReference type="ARBA" id="ARBA00022642"/>
    </source>
</evidence>
<evidence type="ECO:0000256" key="9">
    <source>
        <dbReference type="ARBA" id="ARBA00023027"/>
    </source>
</evidence>
<dbReference type="InterPro" id="IPR004821">
    <property type="entry name" value="Cyt_trans-like"/>
</dbReference>
<keyword evidence="5 11" id="KW-0808">Transferase</keyword>
<proteinExistence type="inferred from homology"/>
<dbReference type="PANTHER" id="PTHR39321:SF3">
    <property type="entry name" value="PHOSPHOPANTETHEINE ADENYLYLTRANSFERASE"/>
    <property type="match status" value="1"/>
</dbReference>
<protein>
    <recommendedName>
        <fullName evidence="11">Probable nicotinate-nucleotide adenylyltransferase</fullName>
        <ecNumber evidence="11">2.7.7.18</ecNumber>
    </recommendedName>
    <alternativeName>
        <fullName evidence="11">Deamido-NAD(+) diphosphorylase</fullName>
    </alternativeName>
    <alternativeName>
        <fullName evidence="11">Deamido-NAD(+) pyrophosphorylase</fullName>
    </alternativeName>
    <alternativeName>
        <fullName evidence="11">Nicotinate mononucleotide adenylyltransferase</fullName>
        <shortName evidence="11">NaMN adenylyltransferase</shortName>
    </alternativeName>
</protein>
<dbReference type="AlphaFoldDB" id="A0A286GA86"/>
<dbReference type="InterPro" id="IPR005248">
    <property type="entry name" value="NadD/NMNAT"/>
</dbReference>
<dbReference type="NCBIfam" id="NF000843">
    <property type="entry name" value="PRK00071.2-2"/>
    <property type="match status" value="1"/>
</dbReference>
<sequence>MTGSEATRRFRDPGDSLPAWGDGRRLRVGLLGGSFNPAHDGHRFIATEALRRLGLDEVWWLVSPQNPLKPTRGMAPLAERAAGARRVAAHPRIRVTTIEARLGTRYTADTLAKLRRRFPRTTFVWLMGADNLDQISRWRAWSSIFRNHPVAVFDRAPYSYRALASKAARRFARNRLPLRKAPVLAGSEAPAWVFLPIRRHPASATAIRAGRHGAGGTPA</sequence>
<keyword evidence="4 11" id="KW-0662">Pyridine nucleotide biosynthesis</keyword>
<accession>A0A286GA86</accession>
<evidence type="ECO:0000256" key="10">
    <source>
        <dbReference type="ARBA" id="ARBA00048721"/>
    </source>
</evidence>
<dbReference type="UniPathway" id="UPA00253">
    <property type="reaction ID" value="UER00332"/>
</dbReference>
<dbReference type="NCBIfam" id="NF000845">
    <property type="entry name" value="PRK00071.2-4"/>
    <property type="match status" value="1"/>
</dbReference>
<dbReference type="NCBIfam" id="TIGR00482">
    <property type="entry name" value="nicotinate (nicotinamide) nucleotide adenylyltransferase"/>
    <property type="match status" value="1"/>
</dbReference>
<keyword evidence="6 11" id="KW-0548">Nucleotidyltransferase</keyword>
<dbReference type="GO" id="GO:0009435">
    <property type="term" value="P:NAD+ biosynthetic process"/>
    <property type="evidence" value="ECO:0007669"/>
    <property type="project" value="UniProtKB-UniRule"/>
</dbReference>
<gene>
    <name evidence="11" type="primary">nadD</name>
    <name evidence="13" type="ORF">SAMN05421508_102439</name>
</gene>
<dbReference type="PANTHER" id="PTHR39321">
    <property type="entry name" value="NICOTINATE-NUCLEOTIDE ADENYLYLTRANSFERASE-RELATED"/>
    <property type="match status" value="1"/>
</dbReference>
<comment type="catalytic activity">
    <reaction evidence="10 11">
        <text>nicotinate beta-D-ribonucleotide + ATP + H(+) = deamido-NAD(+) + diphosphate</text>
        <dbReference type="Rhea" id="RHEA:22860"/>
        <dbReference type="ChEBI" id="CHEBI:15378"/>
        <dbReference type="ChEBI" id="CHEBI:30616"/>
        <dbReference type="ChEBI" id="CHEBI:33019"/>
        <dbReference type="ChEBI" id="CHEBI:57502"/>
        <dbReference type="ChEBI" id="CHEBI:58437"/>
        <dbReference type="EC" id="2.7.7.18"/>
    </reaction>
</comment>
<comment type="similarity">
    <text evidence="3 11">Belongs to the NadD family.</text>
</comment>
<dbReference type="InterPro" id="IPR014729">
    <property type="entry name" value="Rossmann-like_a/b/a_fold"/>
</dbReference>
<evidence type="ECO:0000313" key="14">
    <source>
        <dbReference type="Proteomes" id="UP000219621"/>
    </source>
</evidence>
<comment type="pathway">
    <text evidence="2 11">Cofactor biosynthesis; NAD(+) biosynthesis; deamido-NAD(+) from nicotinate D-ribonucleotide: step 1/1.</text>
</comment>
<dbReference type="HAMAP" id="MF_00244">
    <property type="entry name" value="NaMN_adenylyltr"/>
    <property type="match status" value="1"/>
</dbReference>
<evidence type="ECO:0000256" key="5">
    <source>
        <dbReference type="ARBA" id="ARBA00022679"/>
    </source>
</evidence>
<dbReference type="EC" id="2.7.7.18" evidence="11"/>
<dbReference type="GO" id="GO:0004515">
    <property type="term" value="F:nicotinate-nucleotide adenylyltransferase activity"/>
    <property type="evidence" value="ECO:0007669"/>
    <property type="project" value="UniProtKB-UniRule"/>
</dbReference>
<evidence type="ECO:0000313" key="13">
    <source>
        <dbReference type="EMBL" id="SOD92447.1"/>
    </source>
</evidence>
<keyword evidence="14" id="KW-1185">Reference proteome</keyword>
<evidence type="ECO:0000256" key="1">
    <source>
        <dbReference type="ARBA" id="ARBA00002324"/>
    </source>
</evidence>
<dbReference type="Gene3D" id="3.40.50.620">
    <property type="entry name" value="HUPs"/>
    <property type="match status" value="1"/>
</dbReference>
<feature type="domain" description="Cytidyltransferase-like" evidence="12">
    <location>
        <begin position="30"/>
        <end position="209"/>
    </location>
</feature>